<proteinExistence type="predicted"/>
<accession>A0A6A6ZQ74</accession>
<reference evidence="2" key="1">
    <citation type="journal article" date="2020" name="Stud. Mycol.">
        <title>101 Dothideomycetes genomes: a test case for predicting lifestyles and emergence of pathogens.</title>
        <authorList>
            <person name="Haridas S."/>
            <person name="Albert R."/>
            <person name="Binder M."/>
            <person name="Bloem J."/>
            <person name="Labutti K."/>
            <person name="Salamov A."/>
            <person name="Andreopoulos B."/>
            <person name="Baker S."/>
            <person name="Barry K."/>
            <person name="Bills G."/>
            <person name="Bluhm B."/>
            <person name="Cannon C."/>
            <person name="Castanera R."/>
            <person name="Culley D."/>
            <person name="Daum C."/>
            <person name="Ezra D."/>
            <person name="Gonzalez J."/>
            <person name="Henrissat B."/>
            <person name="Kuo A."/>
            <person name="Liang C."/>
            <person name="Lipzen A."/>
            <person name="Lutzoni F."/>
            <person name="Magnuson J."/>
            <person name="Mondo S."/>
            <person name="Nolan M."/>
            <person name="Ohm R."/>
            <person name="Pangilinan J."/>
            <person name="Park H.-J."/>
            <person name="Ramirez L."/>
            <person name="Alfaro M."/>
            <person name="Sun H."/>
            <person name="Tritt A."/>
            <person name="Yoshinaga Y."/>
            <person name="Zwiers L.-H."/>
            <person name="Turgeon B."/>
            <person name="Goodwin S."/>
            <person name="Spatafora J."/>
            <person name="Crous P."/>
            <person name="Grigoriev I."/>
        </authorList>
    </citation>
    <scope>NUCLEOTIDE SEQUENCE</scope>
    <source>
        <strain evidence="2">CBS 113818</strain>
    </source>
</reference>
<dbReference type="InterPro" id="IPR011333">
    <property type="entry name" value="SKP1/BTB/POZ_sf"/>
</dbReference>
<evidence type="ECO:0000256" key="1">
    <source>
        <dbReference type="SAM" id="SignalP"/>
    </source>
</evidence>
<sequence>MPGAHVMKIFTLGVAALAGLSIARQDPETKAEGVMSRTHTEIDAPTAYPLRPRKKAEECIHFSFVCSQCNFFDAASRFGKEAEEGKIDLADDEPEIVKYMIQYLYELDYHIPSELIEGPWAFQLDWETQTSPTPTIFKLVLKNREHMVFLKEATEMWKNEHANNTTQNLPLLVHADDLSIHADVYALAEKYNVSGLKDLTYEKFEAGLNTPQQDTRLKRLVAAYLVREKHHYGMYFALKEALEARLELAYHMLLYEWSIELPLENPSNTTIAT</sequence>
<keyword evidence="3" id="KW-1185">Reference proteome</keyword>
<evidence type="ECO:0000313" key="3">
    <source>
        <dbReference type="Proteomes" id="UP000799424"/>
    </source>
</evidence>
<evidence type="ECO:0008006" key="4">
    <source>
        <dbReference type="Google" id="ProtNLM"/>
    </source>
</evidence>
<dbReference type="PANTHER" id="PTHR47843:SF5">
    <property type="entry name" value="BTB_POZ DOMAIN PROTEIN"/>
    <property type="match status" value="1"/>
</dbReference>
<protein>
    <recommendedName>
        <fullName evidence="4">BTB domain-containing protein</fullName>
    </recommendedName>
</protein>
<keyword evidence="1" id="KW-0732">Signal</keyword>
<dbReference type="Proteomes" id="UP000799424">
    <property type="component" value="Unassembled WGS sequence"/>
</dbReference>
<dbReference type="Gene3D" id="3.30.710.10">
    <property type="entry name" value="Potassium Channel Kv1.1, Chain A"/>
    <property type="match status" value="1"/>
</dbReference>
<feature type="signal peptide" evidence="1">
    <location>
        <begin position="1"/>
        <end position="23"/>
    </location>
</feature>
<dbReference type="OrthoDB" id="6359816at2759"/>
<dbReference type="PANTHER" id="PTHR47843">
    <property type="entry name" value="BTB DOMAIN-CONTAINING PROTEIN-RELATED"/>
    <property type="match status" value="1"/>
</dbReference>
<gene>
    <name evidence="2" type="ORF">CC86DRAFT_409720</name>
</gene>
<evidence type="ECO:0000313" key="2">
    <source>
        <dbReference type="EMBL" id="KAF2822946.1"/>
    </source>
</evidence>
<organism evidence="2 3">
    <name type="scientific">Ophiobolus disseminans</name>
    <dbReference type="NCBI Taxonomy" id="1469910"/>
    <lineage>
        <taxon>Eukaryota</taxon>
        <taxon>Fungi</taxon>
        <taxon>Dikarya</taxon>
        <taxon>Ascomycota</taxon>
        <taxon>Pezizomycotina</taxon>
        <taxon>Dothideomycetes</taxon>
        <taxon>Pleosporomycetidae</taxon>
        <taxon>Pleosporales</taxon>
        <taxon>Pleosporineae</taxon>
        <taxon>Phaeosphaeriaceae</taxon>
        <taxon>Ophiobolus</taxon>
    </lineage>
</organism>
<feature type="chain" id="PRO_5025462511" description="BTB domain-containing protein" evidence="1">
    <location>
        <begin position="24"/>
        <end position="273"/>
    </location>
</feature>
<dbReference type="EMBL" id="MU006233">
    <property type="protein sequence ID" value="KAF2822946.1"/>
    <property type="molecule type" value="Genomic_DNA"/>
</dbReference>
<name>A0A6A6ZQ74_9PLEO</name>
<dbReference type="AlphaFoldDB" id="A0A6A6ZQ74"/>